<name>A0A1F4XWT5_9BACT</name>
<protein>
    <recommendedName>
        <fullName evidence="1">N-acetyltransferase domain-containing protein</fullName>
    </recommendedName>
</protein>
<dbReference type="Gene3D" id="3.40.630.30">
    <property type="match status" value="1"/>
</dbReference>
<dbReference type="CDD" id="cd04301">
    <property type="entry name" value="NAT_SF"/>
    <property type="match status" value="1"/>
</dbReference>
<dbReference type="PANTHER" id="PTHR43415:SF3">
    <property type="entry name" value="GNAT-FAMILY ACETYLTRANSFERASE"/>
    <property type="match status" value="1"/>
</dbReference>
<dbReference type="InterPro" id="IPR016181">
    <property type="entry name" value="Acyl_CoA_acyltransferase"/>
</dbReference>
<dbReference type="PANTHER" id="PTHR43415">
    <property type="entry name" value="SPERMIDINE N(1)-ACETYLTRANSFERASE"/>
    <property type="match status" value="1"/>
</dbReference>
<evidence type="ECO:0000313" key="3">
    <source>
        <dbReference type="Proteomes" id="UP000178585"/>
    </source>
</evidence>
<dbReference type="GO" id="GO:0016747">
    <property type="term" value="F:acyltransferase activity, transferring groups other than amino-acyl groups"/>
    <property type="evidence" value="ECO:0007669"/>
    <property type="project" value="InterPro"/>
</dbReference>
<dbReference type="Pfam" id="PF13302">
    <property type="entry name" value="Acetyltransf_3"/>
    <property type="match status" value="1"/>
</dbReference>
<feature type="domain" description="N-acetyltransferase" evidence="1">
    <location>
        <begin position="7"/>
        <end position="147"/>
    </location>
</feature>
<dbReference type="EMBL" id="MEWZ01000031">
    <property type="protein sequence ID" value="OGC86111.1"/>
    <property type="molecule type" value="Genomic_DNA"/>
</dbReference>
<evidence type="ECO:0000313" key="2">
    <source>
        <dbReference type="EMBL" id="OGC86111.1"/>
    </source>
</evidence>
<evidence type="ECO:0000259" key="1">
    <source>
        <dbReference type="PROSITE" id="PS51186"/>
    </source>
</evidence>
<proteinExistence type="predicted"/>
<dbReference type="Proteomes" id="UP000178585">
    <property type="component" value="Unassembled WGS sequence"/>
</dbReference>
<accession>A0A1F4XWT5</accession>
<dbReference type="AlphaFoldDB" id="A0A1F4XWT5"/>
<gene>
    <name evidence="2" type="ORF">A2949_01615</name>
</gene>
<organism evidence="2 3">
    <name type="scientific">Candidatus Adlerbacteria bacterium RIFCSPLOWO2_01_FULL_54_21b</name>
    <dbReference type="NCBI Taxonomy" id="1797245"/>
    <lineage>
        <taxon>Bacteria</taxon>
        <taxon>Candidatus Adleribacteriota</taxon>
    </lineage>
</organism>
<dbReference type="STRING" id="1797245.A2949_01615"/>
<sequence>MKILPTLNLRSVSMDDAQALFLWRNDPDTRRNSINTEPVAWEGHVAWLTKSLGMPTRKLYVAEVGGTPVGTVRADNENGIEELSWTVAPEARGKGFGKMMVLQFVQEKLRGEKIIARIKDGNPASAAIAKALGLSPGPAEDNTATWR</sequence>
<dbReference type="SUPFAM" id="SSF55729">
    <property type="entry name" value="Acyl-CoA N-acyltransferases (Nat)"/>
    <property type="match status" value="1"/>
</dbReference>
<comment type="caution">
    <text evidence="2">The sequence shown here is derived from an EMBL/GenBank/DDBJ whole genome shotgun (WGS) entry which is preliminary data.</text>
</comment>
<dbReference type="InterPro" id="IPR000182">
    <property type="entry name" value="GNAT_dom"/>
</dbReference>
<reference evidence="2 3" key="1">
    <citation type="journal article" date="2016" name="Nat. Commun.">
        <title>Thousands of microbial genomes shed light on interconnected biogeochemical processes in an aquifer system.</title>
        <authorList>
            <person name="Anantharaman K."/>
            <person name="Brown C.T."/>
            <person name="Hug L.A."/>
            <person name="Sharon I."/>
            <person name="Castelle C.J."/>
            <person name="Probst A.J."/>
            <person name="Thomas B.C."/>
            <person name="Singh A."/>
            <person name="Wilkins M.J."/>
            <person name="Karaoz U."/>
            <person name="Brodie E.L."/>
            <person name="Williams K.H."/>
            <person name="Hubbard S.S."/>
            <person name="Banfield J.F."/>
        </authorList>
    </citation>
    <scope>NUCLEOTIDE SEQUENCE [LARGE SCALE GENOMIC DNA]</scope>
</reference>
<dbReference type="PROSITE" id="PS51186">
    <property type="entry name" value="GNAT"/>
    <property type="match status" value="1"/>
</dbReference>